<evidence type="ECO:0000313" key="1">
    <source>
        <dbReference type="EMBL" id="MCH4562513.1"/>
    </source>
</evidence>
<keyword evidence="2" id="KW-1185">Reference proteome</keyword>
<accession>A0ABS9RRN1</accession>
<proteinExistence type="predicted"/>
<gene>
    <name evidence="1" type="ORF">MKP05_05105</name>
</gene>
<dbReference type="Proteomes" id="UP001202117">
    <property type="component" value="Unassembled WGS sequence"/>
</dbReference>
<reference evidence="1 2" key="1">
    <citation type="submission" date="2022-02" db="EMBL/GenBank/DDBJ databases">
        <title>Halomonas fukangensis sp. nov., a halophilic bacterium isolated from a bulk soil of Kalidium foliatum at Fukang.</title>
        <authorList>
            <person name="Huang Y."/>
        </authorList>
    </citation>
    <scope>NUCLEOTIDE SEQUENCE [LARGE SCALE GENOMIC DNA]</scope>
    <source>
        <strain evidence="1 2">EGI 63088</strain>
    </source>
</reference>
<protein>
    <submittedName>
        <fullName evidence="1">Uncharacterized protein</fullName>
    </submittedName>
</protein>
<dbReference type="EMBL" id="JAKVPY010000005">
    <property type="protein sequence ID" value="MCH4562513.1"/>
    <property type="molecule type" value="Genomic_DNA"/>
</dbReference>
<dbReference type="RefSeq" id="WP_240567324.1">
    <property type="nucleotide sequence ID" value="NZ_JAKVPY010000005.1"/>
</dbReference>
<name>A0ABS9RRN1_9GAMM</name>
<evidence type="ECO:0000313" key="2">
    <source>
        <dbReference type="Proteomes" id="UP001202117"/>
    </source>
</evidence>
<organism evidence="1 2">
    <name type="scientific">Halomonas flagellata</name>
    <dbReference type="NCBI Taxonomy" id="2920385"/>
    <lineage>
        <taxon>Bacteria</taxon>
        <taxon>Pseudomonadati</taxon>
        <taxon>Pseudomonadota</taxon>
        <taxon>Gammaproteobacteria</taxon>
        <taxon>Oceanospirillales</taxon>
        <taxon>Halomonadaceae</taxon>
        <taxon>Halomonas</taxon>
    </lineage>
</organism>
<sequence>MSVKRCEFSFRSTEVELLLARDPVTREWLATMSWHLDESPEPKTHPMPPLAATFDEHVAWGCALDWASQQIDDAWLSIIGAHVNV</sequence>
<comment type="caution">
    <text evidence="1">The sequence shown here is derived from an EMBL/GenBank/DDBJ whole genome shotgun (WGS) entry which is preliminary data.</text>
</comment>